<dbReference type="GO" id="GO:0004499">
    <property type="term" value="F:N,N-dimethylaniline monooxygenase activity"/>
    <property type="evidence" value="ECO:0007669"/>
    <property type="project" value="InterPro"/>
</dbReference>
<evidence type="ECO:0000313" key="7">
    <source>
        <dbReference type="EMBL" id="SUA46271.1"/>
    </source>
</evidence>
<proteinExistence type="inferred from homology"/>
<sequence length="528" mass="57767">MSAPGNAGPRGAGGEHSARIAVIGAGVSGLCAAKLLTEFGFDVTVYDRTPDVGGVWSRTRRYPGVTTQNNKGTYAFSDFPMPRAYPQFPSGAQVQNYLEDYATRFDLHRLIRLRTEVTEAAQDERTGTWTLTVRDLTTGTDAPAAFDHLVVATGIFCDPFVPEYPGREDFERAGGKICAASDFTRLEDAAGKDVVVVGYGKSACDIAEALSDVARSTTVVAREVTWKVPRKLAGLVTYKYILLTRFSEALFDHIEQRGFARFLTGPGRFLRNALLGGMGSIVRRQLMLDRLGLVPDGPFERVVRHAVSLATENFYEKIRDGVITLHRGAIITRLHEKDGKPTIALSDDTLRDADIVVCATGFTQRVPFLSAALQDRLTDGNGNFLLYRQILPLDVPNLFFVGYSSSLVSPIAAEASAMWVVACLAGGGTDLPSPGHRREFARRRLNWMIERTEGKQARGTNIIPFSIRHVDEILDEIGVNIGPAARLRQWVLPVKPAAYRSATAALHRRFPDRGAATSRDGIPASSPR</sequence>
<reference evidence="7 8" key="1">
    <citation type="submission" date="2018-06" db="EMBL/GenBank/DDBJ databases">
        <authorList>
            <consortium name="Pathogen Informatics"/>
            <person name="Doyle S."/>
        </authorList>
    </citation>
    <scope>NUCLEOTIDE SEQUENCE [LARGE SCALE GENOMIC DNA]</scope>
    <source>
        <strain evidence="7 8">NCTC13184</strain>
    </source>
</reference>
<evidence type="ECO:0000256" key="6">
    <source>
        <dbReference type="ARBA" id="ARBA00023002"/>
    </source>
</evidence>
<dbReference type="EMBL" id="UGRU01000001">
    <property type="protein sequence ID" value="SUA46271.1"/>
    <property type="molecule type" value="Genomic_DNA"/>
</dbReference>
<dbReference type="EC" id="1.14.13.84" evidence="7"/>
<accession>A0A378X0U1</accession>
<keyword evidence="7" id="KW-0503">Monooxygenase</keyword>
<keyword evidence="3" id="KW-0285">Flavoprotein</keyword>
<dbReference type="Pfam" id="PF00743">
    <property type="entry name" value="FMO-like"/>
    <property type="match status" value="2"/>
</dbReference>
<evidence type="ECO:0000256" key="3">
    <source>
        <dbReference type="ARBA" id="ARBA00022630"/>
    </source>
</evidence>
<dbReference type="PANTHER" id="PTHR23023">
    <property type="entry name" value="DIMETHYLANILINE MONOOXYGENASE"/>
    <property type="match status" value="1"/>
</dbReference>
<evidence type="ECO:0000256" key="1">
    <source>
        <dbReference type="ARBA" id="ARBA00009183"/>
    </source>
</evidence>
<dbReference type="SUPFAM" id="SSF51905">
    <property type="entry name" value="FAD/NAD(P)-binding domain"/>
    <property type="match status" value="2"/>
</dbReference>
<evidence type="ECO:0000256" key="2">
    <source>
        <dbReference type="ARBA" id="ARBA00010139"/>
    </source>
</evidence>
<evidence type="ECO:0000256" key="4">
    <source>
        <dbReference type="ARBA" id="ARBA00022827"/>
    </source>
</evidence>
<dbReference type="Proteomes" id="UP000255082">
    <property type="component" value="Unassembled WGS sequence"/>
</dbReference>
<keyword evidence="5" id="KW-0521">NADP</keyword>
<dbReference type="InterPro" id="IPR050346">
    <property type="entry name" value="FMO-like"/>
</dbReference>
<keyword evidence="4" id="KW-0274">FAD</keyword>
<dbReference type="GO" id="GO:0050661">
    <property type="term" value="F:NADP binding"/>
    <property type="evidence" value="ECO:0007669"/>
    <property type="project" value="InterPro"/>
</dbReference>
<organism evidence="7 8">
    <name type="scientific">Nocardia africana</name>
    <dbReference type="NCBI Taxonomy" id="134964"/>
    <lineage>
        <taxon>Bacteria</taxon>
        <taxon>Bacillati</taxon>
        <taxon>Actinomycetota</taxon>
        <taxon>Actinomycetes</taxon>
        <taxon>Mycobacteriales</taxon>
        <taxon>Nocardiaceae</taxon>
        <taxon>Nocardia</taxon>
    </lineage>
</organism>
<dbReference type="InterPro" id="IPR036188">
    <property type="entry name" value="FAD/NAD-bd_sf"/>
</dbReference>
<evidence type="ECO:0000313" key="8">
    <source>
        <dbReference type="Proteomes" id="UP000255082"/>
    </source>
</evidence>
<evidence type="ECO:0000256" key="5">
    <source>
        <dbReference type="ARBA" id="ARBA00022857"/>
    </source>
</evidence>
<dbReference type="AlphaFoldDB" id="A0A378X0U1"/>
<dbReference type="Gene3D" id="3.50.50.60">
    <property type="entry name" value="FAD/NAD(P)-binding domain"/>
    <property type="match status" value="1"/>
</dbReference>
<dbReference type="PRINTS" id="PR00370">
    <property type="entry name" value="FMOXYGENASE"/>
</dbReference>
<dbReference type="RefSeq" id="WP_062964144.1">
    <property type="nucleotide sequence ID" value="NZ_JAJFOE010000001.1"/>
</dbReference>
<dbReference type="InterPro" id="IPR000960">
    <property type="entry name" value="Flavin_mOase"/>
</dbReference>
<name>A0A378X0U1_9NOCA</name>
<dbReference type="PIRSF" id="PIRSF000332">
    <property type="entry name" value="FMO"/>
    <property type="match status" value="1"/>
</dbReference>
<keyword evidence="6 7" id="KW-0560">Oxidoreductase</keyword>
<dbReference type="GO" id="GO:0050660">
    <property type="term" value="F:flavin adenine dinucleotide binding"/>
    <property type="evidence" value="ECO:0007669"/>
    <property type="project" value="InterPro"/>
</dbReference>
<gene>
    <name evidence="7" type="primary">hapE_8</name>
    <name evidence="7" type="ORF">NCTC13184_04796</name>
</gene>
<dbReference type="GO" id="GO:0033767">
    <property type="term" value="F:4-hydroxyacetophenone monooxygenase activity"/>
    <property type="evidence" value="ECO:0007669"/>
    <property type="project" value="UniProtKB-EC"/>
</dbReference>
<comment type="similarity">
    <text evidence="2">Belongs to the FAD-binding monooxygenase family.</text>
</comment>
<comment type="similarity">
    <text evidence="1">Belongs to the FMO family.</text>
</comment>
<dbReference type="OrthoDB" id="5168853at2"/>
<dbReference type="InterPro" id="IPR020946">
    <property type="entry name" value="Flavin_mOase-like"/>
</dbReference>
<protein>
    <submittedName>
        <fullName evidence="7">4-hydroxyacetophenone monooxygenase</fullName>
        <ecNumber evidence="7">1.14.13.84</ecNumber>
    </submittedName>
</protein>